<dbReference type="AlphaFoldDB" id="A0AAV3M6A8"/>
<dbReference type="RefSeq" id="WP_071992066.1">
    <property type="nucleotide sequence ID" value="NZ_JALD01000042.1"/>
</dbReference>
<organism evidence="1 2">
    <name type="scientific">Providencia alcalifaciens 205/92</name>
    <dbReference type="NCBI Taxonomy" id="1256988"/>
    <lineage>
        <taxon>Bacteria</taxon>
        <taxon>Pseudomonadati</taxon>
        <taxon>Pseudomonadota</taxon>
        <taxon>Gammaproteobacteria</taxon>
        <taxon>Enterobacterales</taxon>
        <taxon>Morganellaceae</taxon>
        <taxon>Providencia</taxon>
    </lineage>
</organism>
<protein>
    <submittedName>
        <fullName evidence="1">Uncharacterized protein</fullName>
    </submittedName>
</protein>
<proteinExistence type="predicted"/>
<name>A0AAV3M6A8_9GAMM</name>
<sequence length="85" mass="9561">MSQVNIELMSEIMCPKCGFSKVEEMPTDACQWFYECTHCGVLLKPLEGDCCVFCSYGTVKCPPIQEANMTGKLSCCYKQDNDKNN</sequence>
<evidence type="ECO:0000313" key="2">
    <source>
        <dbReference type="Proteomes" id="UP000022311"/>
    </source>
</evidence>
<gene>
    <name evidence="1" type="ORF">HMPREF1563_1757</name>
</gene>
<dbReference type="Proteomes" id="UP000022311">
    <property type="component" value="Unassembled WGS sequence"/>
</dbReference>
<reference evidence="1 2" key="1">
    <citation type="submission" date="2014-01" db="EMBL/GenBank/DDBJ databases">
        <authorList>
            <person name="Durkin A.S."/>
            <person name="McCorrison J."/>
            <person name="Torralba M."/>
            <person name="Gillis M."/>
            <person name="Haft D.H."/>
            <person name="Methe B."/>
            <person name="Sutton G."/>
            <person name="Nelson K.E."/>
        </authorList>
    </citation>
    <scope>NUCLEOTIDE SEQUENCE [LARGE SCALE GENOMIC DNA]</scope>
    <source>
        <strain evidence="1 2">205/92</strain>
    </source>
</reference>
<dbReference type="NCBIfam" id="NF041374">
    <property type="entry name" value="GDCCVxC"/>
    <property type="match status" value="1"/>
</dbReference>
<dbReference type="InterPro" id="IPR047677">
    <property type="entry name" value="GDCCVxC"/>
</dbReference>
<accession>A0AAV3M6A8</accession>
<evidence type="ECO:0000313" key="1">
    <source>
        <dbReference type="EMBL" id="EUD11280.1"/>
    </source>
</evidence>
<dbReference type="EMBL" id="JALD01000042">
    <property type="protein sequence ID" value="EUD11280.1"/>
    <property type="molecule type" value="Genomic_DNA"/>
</dbReference>
<comment type="caution">
    <text evidence="1">The sequence shown here is derived from an EMBL/GenBank/DDBJ whole genome shotgun (WGS) entry which is preliminary data.</text>
</comment>